<reference evidence="1 2" key="1">
    <citation type="journal article" date="2018" name="IMA Fungus">
        <title>IMA Genome-F 9: Draft genome sequence of Annulohypoxylon stygium, Aspergillus mulundensis, Berkeleyomyces basicola (syn. Thielaviopsis basicola), Ceratocystis smalleyi, two Cercospora beticola strains, Coleophoma cylindrospora, Fusarium fracticaudum, Phialophora cf. hyalina, and Morchella septimelata.</title>
        <authorList>
            <person name="Wingfield B.D."/>
            <person name="Bills G.F."/>
            <person name="Dong Y."/>
            <person name="Huang W."/>
            <person name="Nel W.J."/>
            <person name="Swalarsk-Parry B.S."/>
            <person name="Vaghefi N."/>
            <person name="Wilken P.M."/>
            <person name="An Z."/>
            <person name="de Beer Z.W."/>
            <person name="De Vos L."/>
            <person name="Chen L."/>
            <person name="Duong T.A."/>
            <person name="Gao Y."/>
            <person name="Hammerbacher A."/>
            <person name="Kikkert J.R."/>
            <person name="Li Y."/>
            <person name="Li H."/>
            <person name="Li K."/>
            <person name="Li Q."/>
            <person name="Liu X."/>
            <person name="Ma X."/>
            <person name="Naidoo K."/>
            <person name="Pethybridge S.J."/>
            <person name="Sun J."/>
            <person name="Steenkamp E.T."/>
            <person name="van der Nest M.A."/>
            <person name="van Wyk S."/>
            <person name="Wingfield M.J."/>
            <person name="Xiong C."/>
            <person name="Yue Q."/>
            <person name="Zhang X."/>
        </authorList>
    </citation>
    <scope>NUCLEOTIDE SEQUENCE [LARGE SCALE GENOMIC DNA]</scope>
    <source>
        <strain evidence="1 2">BP6252</strain>
    </source>
</reference>
<keyword evidence="2" id="KW-1185">Reference proteome</keyword>
<gene>
    <name evidence="1" type="ORF">BP6252_10263</name>
</gene>
<comment type="caution">
    <text evidence="1">The sequence shown here is derived from an EMBL/GenBank/DDBJ whole genome shotgun (WGS) entry which is preliminary data.</text>
</comment>
<accession>A0A3D8QS44</accession>
<protein>
    <submittedName>
        <fullName evidence="1">Uncharacterized protein</fullName>
    </submittedName>
</protein>
<sequence>MPSDLRPVVVLQEALENVSLGDVLQLPAALQSFHKFLRRGTSQQRDQLLHSSSHDLCANHPATALSFDDCNTTWPSNPPKVGQKRLLSSQHCSTRNASARKRKVVIPPHAAPCSFSATTSHQSSLATIPPRDVDRGVSHGEPLMNEEDESAYKSILETVKPSLDTSRGLSSQPKLLVRARQFFEARLNSRKNRAPYLVRAVQGFLEAPVLPAEFSKDMWNEKSAIFSKPQVAGSTARFRSLYEGHRKIKRCGEQYLSATRFCYIYLEHDLEQIMASQELVLSQGRGKVTAAFQLQAESISITMDTLRAERKAGRGYIRLLMEGGPGFVLRMGSNVSTIWERKLSMSDIALIIEFIKTHAVDLYDDIKSYDKAAVQGLLDGFIAYGWTRREIRETKSSLFDELQRYVDVEDNGLDITCDDTPDISSLPIPDLETSQYTLSQETLASPVFSDLDLLLDSGGHMIPTPTNSIEVPEPVIIDHDSGFAEMTDLKIDQLLSDADYDIALNSMQCSDSTMQDDFNLFHELFPELAEHQAG</sequence>
<evidence type="ECO:0000313" key="1">
    <source>
        <dbReference type="EMBL" id="RDW64612.1"/>
    </source>
</evidence>
<evidence type="ECO:0000313" key="2">
    <source>
        <dbReference type="Proteomes" id="UP000256645"/>
    </source>
</evidence>
<organism evidence="1 2">
    <name type="scientific">Coleophoma cylindrospora</name>
    <dbReference type="NCBI Taxonomy" id="1849047"/>
    <lineage>
        <taxon>Eukaryota</taxon>
        <taxon>Fungi</taxon>
        <taxon>Dikarya</taxon>
        <taxon>Ascomycota</taxon>
        <taxon>Pezizomycotina</taxon>
        <taxon>Leotiomycetes</taxon>
        <taxon>Helotiales</taxon>
        <taxon>Dermateaceae</taxon>
        <taxon>Coleophoma</taxon>
    </lineage>
</organism>
<dbReference type="Proteomes" id="UP000256645">
    <property type="component" value="Unassembled WGS sequence"/>
</dbReference>
<proteinExistence type="predicted"/>
<dbReference type="OrthoDB" id="3491794at2759"/>
<dbReference type="AlphaFoldDB" id="A0A3D8QS44"/>
<dbReference type="STRING" id="1849047.A0A3D8QS44"/>
<name>A0A3D8QS44_9HELO</name>
<dbReference type="EMBL" id="PDLM01000012">
    <property type="protein sequence ID" value="RDW64612.1"/>
    <property type="molecule type" value="Genomic_DNA"/>
</dbReference>